<evidence type="ECO:0000256" key="1">
    <source>
        <dbReference type="SAM" id="MobiDB-lite"/>
    </source>
</evidence>
<accession>A0A0P1BG27</accession>
<keyword evidence="3" id="KW-1185">Reference proteome</keyword>
<feature type="compositionally biased region" description="Basic residues" evidence="1">
    <location>
        <begin position="57"/>
        <end position="69"/>
    </location>
</feature>
<reference evidence="2 3" key="1">
    <citation type="submission" date="2014-09" db="EMBL/GenBank/DDBJ databases">
        <authorList>
            <person name="Magalhaes I.L.F."/>
            <person name="Oliveira U."/>
            <person name="Santos F.R."/>
            <person name="Vidigal T.H.D.A."/>
            <person name="Brescovit A.D."/>
            <person name="Santos A.J."/>
        </authorList>
    </citation>
    <scope>NUCLEOTIDE SEQUENCE [LARGE SCALE GENOMIC DNA]</scope>
</reference>
<dbReference type="Proteomes" id="UP000054845">
    <property type="component" value="Unassembled WGS sequence"/>
</dbReference>
<sequence length="69" mass="7724">MHGPPILCYGWSEDRPFDPTHPVFQVPRRCSQSMTQCARASGLPPSNSRLPDARRGPLFHRSSKLHGTP</sequence>
<feature type="region of interest" description="Disordered" evidence="1">
    <location>
        <begin position="38"/>
        <end position="69"/>
    </location>
</feature>
<evidence type="ECO:0000313" key="2">
    <source>
        <dbReference type="EMBL" id="CEH14864.1"/>
    </source>
</evidence>
<dbReference type="EMBL" id="CCYA01000249">
    <property type="protein sequence ID" value="CEH14864.1"/>
    <property type="molecule type" value="Genomic_DNA"/>
</dbReference>
<name>A0A0P1BG27_9BASI</name>
<evidence type="ECO:0000313" key="3">
    <source>
        <dbReference type="Proteomes" id="UP000054845"/>
    </source>
</evidence>
<dbReference type="AlphaFoldDB" id="A0A0P1BG27"/>
<proteinExistence type="predicted"/>
<feature type="compositionally biased region" description="Polar residues" evidence="1">
    <location>
        <begin position="38"/>
        <end position="49"/>
    </location>
</feature>
<organism evidence="2 3">
    <name type="scientific">Ceraceosorus bombacis</name>
    <dbReference type="NCBI Taxonomy" id="401625"/>
    <lineage>
        <taxon>Eukaryota</taxon>
        <taxon>Fungi</taxon>
        <taxon>Dikarya</taxon>
        <taxon>Basidiomycota</taxon>
        <taxon>Ustilaginomycotina</taxon>
        <taxon>Exobasidiomycetes</taxon>
        <taxon>Ceraceosorales</taxon>
        <taxon>Ceraceosoraceae</taxon>
        <taxon>Ceraceosorus</taxon>
    </lineage>
</organism>
<protein>
    <submittedName>
        <fullName evidence="2">Uncharacterized protein</fullName>
    </submittedName>
</protein>